<evidence type="ECO:0000313" key="3">
    <source>
        <dbReference type="Proteomes" id="UP000789845"/>
    </source>
</evidence>
<keyword evidence="1" id="KW-1133">Transmembrane helix</keyword>
<dbReference type="EMBL" id="CAKJTG010000010">
    <property type="protein sequence ID" value="CAG9608516.1"/>
    <property type="molecule type" value="Genomic_DNA"/>
</dbReference>
<comment type="caution">
    <text evidence="2">The sequence shown here is derived from an EMBL/GenBank/DDBJ whole genome shotgun (WGS) entry which is preliminary data.</text>
</comment>
<gene>
    <name evidence="2" type="ORF">NEOCIP111885_02210</name>
</gene>
<dbReference type="AlphaFoldDB" id="A0A9C7G9Z4"/>
<organism evidence="2 3">
    <name type="scientific">Pseudoneobacillus rhizosphaerae</name>
    <dbReference type="NCBI Taxonomy" id="2880968"/>
    <lineage>
        <taxon>Bacteria</taxon>
        <taxon>Bacillati</taxon>
        <taxon>Bacillota</taxon>
        <taxon>Bacilli</taxon>
        <taxon>Bacillales</taxon>
        <taxon>Bacillaceae</taxon>
        <taxon>Pseudoneobacillus</taxon>
    </lineage>
</organism>
<dbReference type="RefSeq" id="WP_230496748.1">
    <property type="nucleotide sequence ID" value="NZ_CAKJTG010000010.1"/>
</dbReference>
<dbReference type="Proteomes" id="UP000789845">
    <property type="component" value="Unassembled WGS sequence"/>
</dbReference>
<evidence type="ECO:0000313" key="2">
    <source>
        <dbReference type="EMBL" id="CAG9608516.1"/>
    </source>
</evidence>
<reference evidence="2" key="1">
    <citation type="submission" date="2021-10" db="EMBL/GenBank/DDBJ databases">
        <authorList>
            <person name="Criscuolo A."/>
        </authorList>
    </citation>
    <scope>NUCLEOTIDE SEQUENCE</scope>
    <source>
        <strain evidence="2">CIP111885</strain>
    </source>
</reference>
<evidence type="ECO:0000256" key="1">
    <source>
        <dbReference type="SAM" id="Phobius"/>
    </source>
</evidence>
<proteinExistence type="predicted"/>
<protein>
    <submittedName>
        <fullName evidence="2">Uncharacterized protein</fullName>
    </submittedName>
</protein>
<name>A0A9C7G9Z4_9BACI</name>
<feature type="transmembrane region" description="Helical" evidence="1">
    <location>
        <begin position="6"/>
        <end position="22"/>
    </location>
</feature>
<keyword evidence="3" id="KW-1185">Reference proteome</keyword>
<keyword evidence="1" id="KW-0812">Transmembrane</keyword>
<sequence length="155" mass="18214">MTYVLGILLFGGLIWYFGIYAERKKTKKVRKQLLSGEKSYIVHWTYDKDFDFAEFQASDNGLRLFKKKLSNVKEVYICNDGILLGEDLYFSWKKYAKFNELVITMDDPPCIFFHIEYQVGESKNIVKFSIPIPPERELEAVSVLDHLVGTVRYEY</sequence>
<accession>A0A9C7G9Z4</accession>
<keyword evidence="1" id="KW-0472">Membrane</keyword>